<feature type="domain" description="CARDB" evidence="4">
    <location>
        <begin position="561"/>
        <end position="643"/>
    </location>
</feature>
<dbReference type="Gene3D" id="2.160.20.110">
    <property type="match status" value="2"/>
</dbReference>
<protein>
    <submittedName>
        <fullName evidence="6">PGF-CTERM sorting domain-containing protein</fullName>
    </submittedName>
</protein>
<evidence type="ECO:0000256" key="1">
    <source>
        <dbReference type="ARBA" id="ARBA00022729"/>
    </source>
</evidence>
<dbReference type="InterPro" id="IPR011635">
    <property type="entry name" value="CARDB"/>
</dbReference>
<organism evidence="6 7">
    <name type="scientific">Haloarcula salinisoli</name>
    <dbReference type="NCBI Taxonomy" id="2487746"/>
    <lineage>
        <taxon>Archaea</taxon>
        <taxon>Methanobacteriati</taxon>
        <taxon>Methanobacteriota</taxon>
        <taxon>Stenosarchaea group</taxon>
        <taxon>Halobacteria</taxon>
        <taxon>Halobacteriales</taxon>
        <taxon>Haloarculaceae</taxon>
        <taxon>Haloarcula</taxon>
    </lineage>
</organism>
<keyword evidence="1" id="KW-0732">Signal</keyword>
<dbReference type="InterPro" id="IPR026371">
    <property type="entry name" value="PGF_CTERM"/>
</dbReference>
<keyword evidence="7" id="KW-1185">Reference proteome</keyword>
<dbReference type="Pfam" id="PF07705">
    <property type="entry name" value="CARDB"/>
    <property type="match status" value="2"/>
</dbReference>
<dbReference type="AlphaFoldDB" id="A0A8J8C7L1"/>
<dbReference type="NCBIfam" id="TIGR04126">
    <property type="entry name" value="PGF_CTERM"/>
    <property type="match status" value="1"/>
</dbReference>
<name>A0A8J8C7L1_9EURY</name>
<dbReference type="EMBL" id="RKLQ01000001">
    <property type="protein sequence ID" value="MBX0303476.1"/>
    <property type="molecule type" value="Genomic_DNA"/>
</dbReference>
<evidence type="ECO:0000256" key="3">
    <source>
        <dbReference type="SAM" id="Phobius"/>
    </source>
</evidence>
<proteinExistence type="predicted"/>
<dbReference type="InterPro" id="IPR013783">
    <property type="entry name" value="Ig-like_fold"/>
</dbReference>
<dbReference type="GO" id="GO:0005886">
    <property type="term" value="C:plasma membrane"/>
    <property type="evidence" value="ECO:0007669"/>
    <property type="project" value="UniProtKB-SubCell"/>
</dbReference>
<evidence type="ECO:0000313" key="6">
    <source>
        <dbReference type="EMBL" id="MBX0303476.1"/>
    </source>
</evidence>
<feature type="domain" description="CARDB" evidence="4">
    <location>
        <begin position="754"/>
        <end position="831"/>
    </location>
</feature>
<evidence type="ECO:0000259" key="4">
    <source>
        <dbReference type="Pfam" id="PF07705"/>
    </source>
</evidence>
<dbReference type="Gene3D" id="2.60.40.10">
    <property type="entry name" value="Immunoglobulins"/>
    <property type="match status" value="2"/>
</dbReference>
<feature type="compositionally biased region" description="Polar residues" evidence="2">
    <location>
        <begin position="804"/>
        <end position="825"/>
    </location>
</feature>
<gene>
    <name evidence="6" type="ORF">EGD98_07300</name>
</gene>
<feature type="region of interest" description="Disordered" evidence="2">
    <location>
        <begin position="804"/>
        <end position="857"/>
    </location>
</feature>
<feature type="compositionally biased region" description="Low complexity" evidence="2">
    <location>
        <begin position="838"/>
        <end position="857"/>
    </location>
</feature>
<feature type="domain" description="PGF-CTERM archaeal protein-sorting signal" evidence="5">
    <location>
        <begin position="859"/>
        <end position="880"/>
    </location>
</feature>
<comment type="caution">
    <text evidence="6">The sequence shown here is derived from an EMBL/GenBank/DDBJ whole genome shotgun (WGS) entry which is preliminary data.</text>
</comment>
<dbReference type="GO" id="GO:0030115">
    <property type="term" value="C:S-layer"/>
    <property type="evidence" value="ECO:0007669"/>
    <property type="project" value="UniProtKB-SubCell"/>
</dbReference>
<accession>A0A8J8C7L1</accession>
<dbReference type="RefSeq" id="WP_220587681.1">
    <property type="nucleotide sequence ID" value="NZ_RKLQ01000001.1"/>
</dbReference>
<dbReference type="Pfam" id="PF18204">
    <property type="entry name" value="PGF-CTERM"/>
    <property type="match status" value="1"/>
</dbReference>
<evidence type="ECO:0000259" key="5">
    <source>
        <dbReference type="Pfam" id="PF18204"/>
    </source>
</evidence>
<keyword evidence="3" id="KW-1133">Transmembrane helix</keyword>
<reference evidence="6" key="1">
    <citation type="submission" date="2021-06" db="EMBL/GenBank/DDBJ databases">
        <title>Halomicroarcula sp. F24A a new haloarchaeum isolated from saline soil.</title>
        <authorList>
            <person name="Duran-Viseras A."/>
            <person name="Sanchez-Porro C."/>
            <person name="Ventosa A."/>
        </authorList>
    </citation>
    <scope>NUCLEOTIDE SEQUENCE</scope>
    <source>
        <strain evidence="6">F24A</strain>
    </source>
</reference>
<feature type="transmembrane region" description="Helical" evidence="3">
    <location>
        <begin position="860"/>
        <end position="877"/>
    </location>
</feature>
<sequence>MVVLVSIGAAGFSGSAAAQESTLDEMEGSGTAQDPYVITTVDELQAMNQDRDAHYVLGNDIDAGETENWNTGAGFRPIGNNPNSDEAEGGRFSGTFDGQNHTISGLTVDRPTRNDVGLFGDSTGTVKHVRITDASMAGKQSVGVAVGGNSGTVTDVTVTGTVSGTVSVGGLAGANTGQIAASGANVDVTATKRSAGGLAGSFGGDSGEIRRSYATGDVDGVDYVGGVVGTTNGGVVASVFATGAVNGTENVGGLVGEHNEARLVRGYFTGTATGTNQVGGAVGDIRQDGSIARAYTTGDVRGDDDAGAVAGYISQREAQLSEVYWNSQVSASKAFGVDDTESVTGPITGLTTDEMTGQAARENMNGLNFGPAWAATDEYPVHRWAVETVSFSIEVTRIARGDTTDATVTLELVDGRTVTASETASYGTNSSVASVDAGTVSTSETGTAEVTATIAGQTKTETLTVLEPPNITATAVSIDEDLVAQNAPVDIVTTVVNTGDIAGEDTVSLRIDGETVSEVTVSGEPDVEQNVTVDWQPESLGTYDVAVDDASAGTVEVVEPPELTTESAVANVSVVSAGASVPVSVTIANDDRLRGARNATLSVDGENVTSELVSVEPDTETTTALSWTPEEPGTYDLAVDGVSAGTVEVVPADSITVENVSTPANATGGESFDVDVTVNNTADVTVSERLRLTANGQTVGTTWAELPANDTTTVAVSGVVNNSGTTTLSAESTSSSVSADLSVLEPASFALTALDAPSSVTAGESATVSATIENQGGVAGSQSVRLSLGGTQVTSESVELAAGASTTVSGDISPSSAGETRVTAQTDDDNRTATVTVDAASTPTTPGAAGTDTSSGSGPGFGVAAAVVALLAGAALWRRR</sequence>
<evidence type="ECO:0000256" key="2">
    <source>
        <dbReference type="SAM" id="MobiDB-lite"/>
    </source>
</evidence>
<evidence type="ECO:0000313" key="7">
    <source>
        <dbReference type="Proteomes" id="UP000783863"/>
    </source>
</evidence>
<dbReference type="Gene3D" id="2.60.40.1080">
    <property type="match status" value="1"/>
</dbReference>
<dbReference type="Proteomes" id="UP000783863">
    <property type="component" value="Unassembled WGS sequence"/>
</dbReference>
<keyword evidence="3" id="KW-0472">Membrane</keyword>
<keyword evidence="3" id="KW-0812">Transmembrane</keyword>